<evidence type="ECO:0000256" key="6">
    <source>
        <dbReference type="ARBA" id="ARBA00022989"/>
    </source>
</evidence>
<dbReference type="AlphaFoldDB" id="V5UWV9"/>
<comment type="function">
    <text evidence="1">Resistance to tetracycline by an active tetracycline efflux. This is an energy-dependent process that decreases the accumulation of the antibiotic in whole cells. This protein functions as a metal-tetracycline/H(+) antiporter.</text>
</comment>
<feature type="transmembrane region" description="Helical" evidence="8">
    <location>
        <begin position="46"/>
        <end position="66"/>
    </location>
</feature>
<dbReference type="Gene3D" id="1.20.1250.20">
    <property type="entry name" value="MFS general substrate transporter like domains"/>
    <property type="match status" value="1"/>
</dbReference>
<dbReference type="InterPro" id="IPR020846">
    <property type="entry name" value="MFS_dom"/>
</dbReference>
<feature type="transmembrane region" description="Helical" evidence="8">
    <location>
        <begin position="283"/>
        <end position="302"/>
    </location>
</feature>
<dbReference type="InterPro" id="IPR036259">
    <property type="entry name" value="MFS_trans_sf"/>
</dbReference>
<keyword evidence="7 8" id="KW-0472">Membrane</keyword>
<dbReference type="EMBL" id="KF657738">
    <property type="protein sequence ID" value="AHB82049.1"/>
    <property type="molecule type" value="Genomic_DNA"/>
</dbReference>
<dbReference type="InterPro" id="IPR005829">
    <property type="entry name" value="Sugar_transporter_CS"/>
</dbReference>
<evidence type="ECO:0000259" key="9">
    <source>
        <dbReference type="PROSITE" id="PS50850"/>
    </source>
</evidence>
<dbReference type="PANTHER" id="PTHR23504">
    <property type="entry name" value="MAJOR FACILITATOR SUPERFAMILY DOMAIN-CONTAINING PROTEIN 10"/>
    <property type="match status" value="1"/>
</dbReference>
<reference evidence="10" key="1">
    <citation type="journal article" date="2013" name="J. Am. Chem. Soc.">
        <title>Microsclerodermins from terrestrial myxobacteria: an intriguing biosynthesis likely connected to a sponge symbiont.</title>
        <authorList>
            <person name="Hoffmann T."/>
            <person name="Mueller S."/>
            <person name="Nadmid S."/>
            <person name="Garcia R."/>
            <person name="Mueller R."/>
        </authorList>
    </citation>
    <scope>NUCLEOTIDE SEQUENCE</scope>
    <source>
        <strain evidence="10">So ce38</strain>
    </source>
</reference>
<evidence type="ECO:0000256" key="1">
    <source>
        <dbReference type="ARBA" id="ARBA00003279"/>
    </source>
</evidence>
<keyword evidence="4" id="KW-0813">Transport</keyword>
<dbReference type="PANTHER" id="PTHR23504:SF15">
    <property type="entry name" value="MAJOR FACILITATOR SUPERFAMILY (MFS) PROFILE DOMAIN-CONTAINING PROTEIN"/>
    <property type="match status" value="1"/>
</dbReference>
<dbReference type="GO" id="GO:0016020">
    <property type="term" value="C:membrane"/>
    <property type="evidence" value="ECO:0007669"/>
    <property type="project" value="UniProtKB-SubCell"/>
</dbReference>
<feature type="transmembrane region" description="Helical" evidence="8">
    <location>
        <begin position="165"/>
        <end position="185"/>
    </location>
</feature>
<accession>V5UWV9</accession>
<feature type="transmembrane region" description="Helical" evidence="8">
    <location>
        <begin position="215"/>
        <end position="234"/>
    </location>
</feature>
<dbReference type="GO" id="GO:0022857">
    <property type="term" value="F:transmembrane transporter activity"/>
    <property type="evidence" value="ECO:0007669"/>
    <property type="project" value="InterPro"/>
</dbReference>
<dbReference type="CDD" id="cd17388">
    <property type="entry name" value="MFS_TetA"/>
    <property type="match status" value="1"/>
</dbReference>
<feature type="transmembrane region" description="Helical" evidence="8">
    <location>
        <begin position="78"/>
        <end position="98"/>
    </location>
</feature>
<feature type="transmembrane region" description="Helical" evidence="8">
    <location>
        <begin position="350"/>
        <end position="369"/>
    </location>
</feature>
<evidence type="ECO:0000256" key="7">
    <source>
        <dbReference type="ARBA" id="ARBA00023136"/>
    </source>
</evidence>
<name>V5UWV9_SORCE</name>
<dbReference type="Pfam" id="PF07690">
    <property type="entry name" value="MFS_1"/>
    <property type="match status" value="2"/>
</dbReference>
<sequence length="415" mass="43484">MSFRRNASILFILITLLLDTLGVGLLIPILPRLVGAFTGDDVSAASHYYGAFVAVYAAMQFVFAPILGALSDRFGRRLVILTSLLGATLDYLLLAFAPSLAWLFVGRVLAGITGASFSAASAYIADVSPPEKRAQSFGLMGAAFGIGFIVGPAVGGLLGSVHQRLPFLVAAGLNLLNFLYGLLVLPESLPPEHRRAFSLRRANPLASLRNLGRHALILGLVGTLVCNSMAQHILESVWALYTEQRFGWSALDVGVSLALVGLGNAIVLGGLVRVLVPRLGERLSLVAGLGVSAAGLMVYGLADRSWLMYALMLPFALGGIAGPAAQALISREVGPSEQGELQGSLASLQSLTAIIAPLVGTSLFAYFAPQTARLHLPGAPFFAAAGFNALALVLAVRLFARKRGDLVVDRPATGT</sequence>
<comment type="subcellular location">
    <subcellularLocation>
        <location evidence="2">Membrane</location>
        <topology evidence="2">Multi-pass membrane protein</topology>
    </subcellularLocation>
</comment>
<gene>
    <name evidence="10" type="primary">mscK</name>
</gene>
<organism evidence="10">
    <name type="scientific">Sorangium cellulosum</name>
    <name type="common">Polyangium cellulosum</name>
    <dbReference type="NCBI Taxonomy" id="56"/>
    <lineage>
        <taxon>Bacteria</taxon>
        <taxon>Pseudomonadati</taxon>
        <taxon>Myxococcota</taxon>
        <taxon>Polyangia</taxon>
        <taxon>Polyangiales</taxon>
        <taxon>Polyangiaceae</taxon>
        <taxon>Sorangium</taxon>
    </lineage>
</organism>
<protein>
    <submittedName>
        <fullName evidence="10">MFS transporter</fullName>
    </submittedName>
</protein>
<feature type="domain" description="Major facilitator superfamily (MFS) profile" evidence="9">
    <location>
        <begin position="8"/>
        <end position="403"/>
    </location>
</feature>
<dbReference type="PROSITE" id="PS00216">
    <property type="entry name" value="SUGAR_TRANSPORT_1"/>
    <property type="match status" value="1"/>
</dbReference>
<dbReference type="PROSITE" id="PS50850">
    <property type="entry name" value="MFS"/>
    <property type="match status" value="1"/>
</dbReference>
<comment type="similarity">
    <text evidence="3">Belongs to the major facilitator superfamily. TCR/Tet family.</text>
</comment>
<keyword evidence="6 8" id="KW-1133">Transmembrane helix</keyword>
<feature type="transmembrane region" description="Helical" evidence="8">
    <location>
        <begin position="308"/>
        <end position="329"/>
    </location>
</feature>
<evidence type="ECO:0000256" key="3">
    <source>
        <dbReference type="ARBA" id="ARBA00007520"/>
    </source>
</evidence>
<evidence type="ECO:0000256" key="4">
    <source>
        <dbReference type="ARBA" id="ARBA00022448"/>
    </source>
</evidence>
<dbReference type="SUPFAM" id="SSF103473">
    <property type="entry name" value="MFS general substrate transporter"/>
    <property type="match status" value="1"/>
</dbReference>
<feature type="transmembrane region" description="Helical" evidence="8">
    <location>
        <begin position="137"/>
        <end position="159"/>
    </location>
</feature>
<feature type="transmembrane region" description="Helical" evidence="8">
    <location>
        <begin position="104"/>
        <end position="125"/>
    </location>
</feature>
<feature type="transmembrane region" description="Helical" evidence="8">
    <location>
        <begin position="254"/>
        <end position="276"/>
    </location>
</feature>
<keyword evidence="5 8" id="KW-0812">Transmembrane</keyword>
<evidence type="ECO:0000256" key="2">
    <source>
        <dbReference type="ARBA" id="ARBA00004141"/>
    </source>
</evidence>
<dbReference type="InterPro" id="IPR001958">
    <property type="entry name" value="Tet-R_TetA/multi-R_MdtG-like"/>
</dbReference>
<evidence type="ECO:0000256" key="8">
    <source>
        <dbReference type="SAM" id="Phobius"/>
    </source>
</evidence>
<dbReference type="PRINTS" id="PR01035">
    <property type="entry name" value="TCRTETA"/>
</dbReference>
<dbReference type="InterPro" id="IPR011701">
    <property type="entry name" value="MFS"/>
</dbReference>
<feature type="transmembrane region" description="Helical" evidence="8">
    <location>
        <begin position="381"/>
        <end position="400"/>
    </location>
</feature>
<evidence type="ECO:0000256" key="5">
    <source>
        <dbReference type="ARBA" id="ARBA00022692"/>
    </source>
</evidence>
<evidence type="ECO:0000313" key="10">
    <source>
        <dbReference type="EMBL" id="AHB82049.1"/>
    </source>
</evidence>
<proteinExistence type="inferred from homology"/>